<keyword evidence="2" id="KW-1185">Reference proteome</keyword>
<protein>
    <submittedName>
        <fullName evidence="1">Lipoprotein LprP</fullName>
    </submittedName>
</protein>
<organism evidence="1 2">
    <name type="scientific">Dissostichus eleginoides</name>
    <name type="common">Patagonian toothfish</name>
    <name type="synonym">Dissostichus amissus</name>
    <dbReference type="NCBI Taxonomy" id="100907"/>
    <lineage>
        <taxon>Eukaryota</taxon>
        <taxon>Metazoa</taxon>
        <taxon>Chordata</taxon>
        <taxon>Craniata</taxon>
        <taxon>Vertebrata</taxon>
        <taxon>Euteleostomi</taxon>
        <taxon>Actinopterygii</taxon>
        <taxon>Neopterygii</taxon>
        <taxon>Teleostei</taxon>
        <taxon>Neoteleostei</taxon>
        <taxon>Acanthomorphata</taxon>
        <taxon>Eupercaria</taxon>
        <taxon>Perciformes</taxon>
        <taxon>Notothenioidei</taxon>
        <taxon>Nototheniidae</taxon>
        <taxon>Dissostichus</taxon>
    </lineage>
</organism>
<gene>
    <name evidence="1" type="ORF">KUDE01_024521</name>
</gene>
<dbReference type="AlphaFoldDB" id="A0AAD9BCP2"/>
<reference evidence="1" key="1">
    <citation type="submission" date="2023-04" db="EMBL/GenBank/DDBJ databases">
        <title>Chromosome-level genome of Chaenocephalus aceratus.</title>
        <authorList>
            <person name="Park H."/>
        </authorList>
    </citation>
    <scope>NUCLEOTIDE SEQUENCE</scope>
    <source>
        <strain evidence="1">DE</strain>
        <tissue evidence="1">Muscle</tissue>
    </source>
</reference>
<keyword evidence="1" id="KW-0449">Lipoprotein</keyword>
<name>A0AAD9BCP2_DISEL</name>
<evidence type="ECO:0000313" key="2">
    <source>
        <dbReference type="Proteomes" id="UP001228049"/>
    </source>
</evidence>
<sequence length="142" mass="14774">MALYSFLGSLQAGNNAQQSPLVWKAAAGYNNCSMAGPLVVSPLFQKSGFSLPLDRDQLVGAERASLIRDALRCACMVTGGNRAAQPASPPRGICLCFLAAKFLSGGAPKRNCRVLSAVSYALSPGVAGVFCAQYLVVLCSNT</sequence>
<dbReference type="Proteomes" id="UP001228049">
    <property type="component" value="Unassembled WGS sequence"/>
</dbReference>
<comment type="caution">
    <text evidence="1">The sequence shown here is derived from an EMBL/GenBank/DDBJ whole genome shotgun (WGS) entry which is preliminary data.</text>
</comment>
<proteinExistence type="predicted"/>
<accession>A0AAD9BCP2</accession>
<evidence type="ECO:0000313" key="1">
    <source>
        <dbReference type="EMBL" id="KAK1881355.1"/>
    </source>
</evidence>
<dbReference type="EMBL" id="JASDAP010000024">
    <property type="protein sequence ID" value="KAK1881355.1"/>
    <property type="molecule type" value="Genomic_DNA"/>
</dbReference>